<dbReference type="GO" id="GO:0016787">
    <property type="term" value="F:hydrolase activity"/>
    <property type="evidence" value="ECO:0007669"/>
    <property type="project" value="UniProtKB-KW"/>
</dbReference>
<comment type="similarity">
    <text evidence="3">Belongs to the RNase E/G family. RNase G subfamily.</text>
</comment>
<sequence length="472" mass="54640">MYKIILNTVAREKRWALMRDQTLFQIQYYQPQQESLVENIYVGIVEKVEKGLNAAFVNIGHDKNGFLHFRDLPLLDGSKEHKIHQGEKILVQVVKDATGTKGPKLTAIIELKGQHLVYMPTGRYIAVSKKAQDDKVRNEWKRLGETITSKEEGILFRTSALSQTRDEIIAELEELRLQYSLFKNNIGKAPQLLFQRDRMMDDLLELAKKLQQVEVVADSYSVKKELSEQFEKEDTITNWSISHYNGQEGIFSHFDLESKVKKALQQHVWLPNGGSIVIEQTEAMTVVDVNTGKFTGKDQLKQTVLKTNLAAAKEIGRQIMLRNLSGMIMIDFVDMNQKDHHAAVIFALKEALRTDFTRTIIIGFNDLGVLQLTRKKTKRPLLEYVTTRCPVCQGSGRIESPETKAFQLERELHEYRNRIEEVVVVEVSVDVAYFYKGEHQVYFNDLQKRLQKEIRFVVREHSHPFYHISRFE</sequence>
<keyword evidence="6" id="KW-0698">rRNA processing</keyword>
<evidence type="ECO:0000256" key="6">
    <source>
        <dbReference type="ARBA" id="ARBA00022552"/>
    </source>
</evidence>
<comment type="caution">
    <text evidence="17">The sequence shown here is derived from an EMBL/GenBank/DDBJ whole genome shotgun (WGS) entry which is preliminary data.</text>
</comment>
<dbReference type="EMBL" id="JAFBDZ010000001">
    <property type="protein sequence ID" value="MBM7584836.1"/>
    <property type="molecule type" value="Genomic_DNA"/>
</dbReference>
<keyword evidence="14" id="KW-0460">Magnesium</keyword>
<evidence type="ECO:0000256" key="8">
    <source>
        <dbReference type="ARBA" id="ARBA00022694"/>
    </source>
</evidence>
<evidence type="ECO:0000256" key="7">
    <source>
        <dbReference type="ARBA" id="ARBA00022555"/>
    </source>
</evidence>
<dbReference type="PANTHER" id="PTHR30001:SF0">
    <property type="entry name" value="RIBONUCLEASE G"/>
    <property type="match status" value="1"/>
</dbReference>
<dbReference type="RefSeq" id="WP_205169298.1">
    <property type="nucleotide sequence ID" value="NZ_JAFBDZ010000001.1"/>
</dbReference>
<keyword evidence="11" id="KW-0699">rRNA-binding</keyword>
<dbReference type="SUPFAM" id="SSF50249">
    <property type="entry name" value="Nucleic acid-binding proteins"/>
    <property type="match status" value="1"/>
</dbReference>
<dbReference type="Pfam" id="PF20833">
    <property type="entry name" value="RNase_E_G_Thio"/>
    <property type="match status" value="1"/>
</dbReference>
<name>A0ABS2NAF3_9BACI</name>
<dbReference type="Gene3D" id="2.40.50.140">
    <property type="entry name" value="Nucleic acid-binding proteins"/>
    <property type="match status" value="1"/>
</dbReference>
<evidence type="ECO:0000256" key="10">
    <source>
        <dbReference type="ARBA" id="ARBA00022723"/>
    </source>
</evidence>
<proteinExistence type="inferred from homology"/>
<gene>
    <name evidence="17" type="ORF">JOC86_001373</name>
</gene>
<evidence type="ECO:0000256" key="12">
    <source>
        <dbReference type="ARBA" id="ARBA00022759"/>
    </source>
</evidence>
<dbReference type="InterPro" id="IPR003029">
    <property type="entry name" value="S1_domain"/>
</dbReference>
<keyword evidence="15" id="KW-0694">RNA-binding</keyword>
<dbReference type="Pfam" id="PF10150">
    <property type="entry name" value="RNase_E_G"/>
    <property type="match status" value="1"/>
</dbReference>
<evidence type="ECO:0000256" key="4">
    <source>
        <dbReference type="ARBA" id="ARBA00017719"/>
    </source>
</evidence>
<organism evidence="17 18">
    <name type="scientific">Rossellomorea pakistanensis</name>
    <dbReference type="NCBI Taxonomy" id="992288"/>
    <lineage>
        <taxon>Bacteria</taxon>
        <taxon>Bacillati</taxon>
        <taxon>Bacillota</taxon>
        <taxon>Bacilli</taxon>
        <taxon>Bacillales</taxon>
        <taxon>Bacillaceae</taxon>
        <taxon>Rossellomorea</taxon>
    </lineage>
</organism>
<keyword evidence="8" id="KW-0819">tRNA processing</keyword>
<dbReference type="PANTHER" id="PTHR30001">
    <property type="entry name" value="RIBONUCLEASE"/>
    <property type="match status" value="1"/>
</dbReference>
<evidence type="ECO:0000256" key="14">
    <source>
        <dbReference type="ARBA" id="ARBA00022842"/>
    </source>
</evidence>
<evidence type="ECO:0000256" key="5">
    <source>
        <dbReference type="ARBA" id="ARBA00022490"/>
    </source>
</evidence>
<dbReference type="InterPro" id="IPR019307">
    <property type="entry name" value="RNA-bd_AU-1/RNase_E/G"/>
</dbReference>
<evidence type="ECO:0000256" key="1">
    <source>
        <dbReference type="ARBA" id="ARBA00001946"/>
    </source>
</evidence>
<keyword evidence="7" id="KW-0820">tRNA-binding</keyword>
<dbReference type="SMART" id="SM00316">
    <property type="entry name" value="S1"/>
    <property type="match status" value="1"/>
</dbReference>
<dbReference type="Proteomes" id="UP001646157">
    <property type="component" value="Unassembled WGS sequence"/>
</dbReference>
<keyword evidence="12" id="KW-0255">Endonuclease</keyword>
<keyword evidence="9" id="KW-0540">Nuclease</keyword>
<evidence type="ECO:0000256" key="3">
    <source>
        <dbReference type="ARBA" id="ARBA00005663"/>
    </source>
</evidence>
<comment type="subcellular location">
    <subcellularLocation>
        <location evidence="2">Cytoplasm</location>
    </subcellularLocation>
</comment>
<keyword evidence="5" id="KW-0963">Cytoplasm</keyword>
<keyword evidence="18" id="KW-1185">Reference proteome</keyword>
<dbReference type="NCBIfam" id="TIGR00757">
    <property type="entry name" value="RNaseEG"/>
    <property type="match status" value="1"/>
</dbReference>
<dbReference type="InterPro" id="IPR004659">
    <property type="entry name" value="RNase_E/G"/>
</dbReference>
<dbReference type="Gene3D" id="3.40.1260.20">
    <property type="entry name" value="Ribonuclease E, catalytic domain"/>
    <property type="match status" value="1"/>
</dbReference>
<evidence type="ECO:0000256" key="11">
    <source>
        <dbReference type="ARBA" id="ARBA00022730"/>
    </source>
</evidence>
<evidence type="ECO:0000259" key="16">
    <source>
        <dbReference type="SMART" id="SM00316"/>
    </source>
</evidence>
<accession>A0ABS2NAF3</accession>
<protein>
    <recommendedName>
        <fullName evidence="4">Ribonuclease G</fullName>
    </recommendedName>
</protein>
<evidence type="ECO:0000256" key="9">
    <source>
        <dbReference type="ARBA" id="ARBA00022722"/>
    </source>
</evidence>
<evidence type="ECO:0000313" key="17">
    <source>
        <dbReference type="EMBL" id="MBM7584836.1"/>
    </source>
</evidence>
<evidence type="ECO:0000256" key="15">
    <source>
        <dbReference type="ARBA" id="ARBA00022884"/>
    </source>
</evidence>
<dbReference type="CDD" id="cd04453">
    <property type="entry name" value="S1_RNase_E"/>
    <property type="match status" value="1"/>
</dbReference>
<dbReference type="InterPro" id="IPR012340">
    <property type="entry name" value="NA-bd_OB-fold"/>
</dbReference>
<dbReference type="InterPro" id="IPR048583">
    <property type="entry name" value="RNase_E_G_thioredoxin-like"/>
</dbReference>
<comment type="cofactor">
    <cofactor evidence="1">
        <name>Mg(2+)</name>
        <dbReference type="ChEBI" id="CHEBI:18420"/>
    </cofactor>
</comment>
<evidence type="ECO:0000256" key="13">
    <source>
        <dbReference type="ARBA" id="ARBA00022801"/>
    </source>
</evidence>
<evidence type="ECO:0000256" key="2">
    <source>
        <dbReference type="ARBA" id="ARBA00004496"/>
    </source>
</evidence>
<keyword evidence="10" id="KW-0479">Metal-binding</keyword>
<evidence type="ECO:0000313" key="18">
    <source>
        <dbReference type="Proteomes" id="UP001646157"/>
    </source>
</evidence>
<feature type="domain" description="S1 motif" evidence="16">
    <location>
        <begin position="36"/>
        <end position="108"/>
    </location>
</feature>
<reference evidence="17 18" key="1">
    <citation type="submission" date="2021-01" db="EMBL/GenBank/DDBJ databases">
        <title>Genomic Encyclopedia of Type Strains, Phase IV (KMG-IV): sequencing the most valuable type-strain genomes for metagenomic binning, comparative biology and taxonomic classification.</title>
        <authorList>
            <person name="Goeker M."/>
        </authorList>
    </citation>
    <scope>NUCLEOTIDE SEQUENCE [LARGE SCALE GENOMIC DNA]</scope>
    <source>
        <strain evidence="17 18">DSM 24834</strain>
    </source>
</reference>
<keyword evidence="13 17" id="KW-0378">Hydrolase</keyword>